<dbReference type="Proteomes" id="UP000307720">
    <property type="component" value="Unassembled WGS sequence"/>
</dbReference>
<accession>A0AC61R2L8</accession>
<evidence type="ECO:0000313" key="2">
    <source>
        <dbReference type="Proteomes" id="UP000307720"/>
    </source>
</evidence>
<name>A0AC61R2L8_9FIRM</name>
<protein>
    <submittedName>
        <fullName evidence="1">Glycosyltransferase family 1 protein</fullName>
    </submittedName>
</protein>
<comment type="caution">
    <text evidence="1">The sequence shown here is derived from an EMBL/GenBank/DDBJ whole genome shotgun (WGS) entry which is preliminary data.</text>
</comment>
<organism evidence="1 2">
    <name type="scientific">Hominisplanchenecus murintestinalis</name>
    <dbReference type="NCBI Taxonomy" id="2941517"/>
    <lineage>
        <taxon>Bacteria</taxon>
        <taxon>Bacillati</taxon>
        <taxon>Bacillota</taxon>
        <taxon>Clostridia</taxon>
        <taxon>Lachnospirales</taxon>
        <taxon>Lachnospiraceae</taxon>
        <taxon>Hominisplanchenecus</taxon>
    </lineage>
</organism>
<proteinExistence type="predicted"/>
<reference evidence="1" key="1">
    <citation type="submission" date="2019-04" db="EMBL/GenBank/DDBJ databases">
        <title>Microbes associate with the intestines of laboratory mice.</title>
        <authorList>
            <person name="Navarre W."/>
            <person name="Wong E."/>
            <person name="Huang K."/>
            <person name="Tropini C."/>
            <person name="Ng K."/>
            <person name="Yu B."/>
        </authorList>
    </citation>
    <scope>NUCLEOTIDE SEQUENCE</scope>
    <source>
        <strain evidence="1">NM72_1-8</strain>
    </source>
</reference>
<evidence type="ECO:0000313" key="1">
    <source>
        <dbReference type="EMBL" id="TGY00037.1"/>
    </source>
</evidence>
<keyword evidence="2" id="KW-1185">Reference proteome</keyword>
<gene>
    <name evidence="1" type="ORF">E5357_03190</name>
</gene>
<sequence length="389" mass="45334">MNKRRLNVLYIAHEGHMGGATRSLATLAKLIQERGHNVTVALPFKNSEIRNELKKNDVETIVQFYTWCQYPENEGEFVKRIYQLGYWLNIFFEKKLYRKIRKRQFDIVHTNSSVVDIGIDLSHQLKAKHVWHFREFGEEDLGTKYVRGKEKSMNMINQTVDKVIFISEAMEKHYADWIDAEKRQVIYNGIGNEYLYEKEGREDKEKVVFLISGALQRGKGQACAIKAVSILKSQGYDRFKMVIAGRNIANYENILREMVKEEEVEEFIEFRGFVEDMRTLRRECDVELVCSLKEAFGRVSVEAMMSSNPVIATKSGANPELIQNEENGFLFEVENPKELAECMAKFLENPQLIVQMGKTAFERAKKTYTAEKNAVEIENLYYQILERKQ</sequence>
<dbReference type="EMBL" id="SRZB01000003">
    <property type="protein sequence ID" value="TGY00037.1"/>
    <property type="molecule type" value="Genomic_DNA"/>
</dbReference>